<evidence type="ECO:0000313" key="3">
    <source>
        <dbReference type="WBParaSite" id="ACOC_0001312701-mRNA-1"/>
    </source>
</evidence>
<dbReference type="AlphaFoldDB" id="A0A0R3Q233"/>
<dbReference type="Proteomes" id="UP000267027">
    <property type="component" value="Unassembled WGS sequence"/>
</dbReference>
<sequence>MSRHLRIHQTGCELQVICHHFDETCDSADFFLGTKECFFSFK</sequence>
<keyword evidence="2" id="KW-1185">Reference proteome</keyword>
<name>A0A0R3Q233_ANGCS</name>
<proteinExistence type="predicted"/>
<dbReference type="EMBL" id="UYYA01005522">
    <property type="protein sequence ID" value="VDM64713.1"/>
    <property type="molecule type" value="Genomic_DNA"/>
</dbReference>
<evidence type="ECO:0000313" key="2">
    <source>
        <dbReference type="Proteomes" id="UP000267027"/>
    </source>
</evidence>
<reference evidence="3" key="1">
    <citation type="submission" date="2017-02" db="UniProtKB">
        <authorList>
            <consortium name="WormBaseParasite"/>
        </authorList>
    </citation>
    <scope>IDENTIFICATION</scope>
</reference>
<evidence type="ECO:0000313" key="1">
    <source>
        <dbReference type="EMBL" id="VDM64713.1"/>
    </source>
</evidence>
<dbReference type="OrthoDB" id="5800741at2759"/>
<organism evidence="3">
    <name type="scientific">Angiostrongylus costaricensis</name>
    <name type="common">Nematode worm</name>
    <dbReference type="NCBI Taxonomy" id="334426"/>
    <lineage>
        <taxon>Eukaryota</taxon>
        <taxon>Metazoa</taxon>
        <taxon>Ecdysozoa</taxon>
        <taxon>Nematoda</taxon>
        <taxon>Chromadorea</taxon>
        <taxon>Rhabditida</taxon>
        <taxon>Rhabditina</taxon>
        <taxon>Rhabditomorpha</taxon>
        <taxon>Strongyloidea</taxon>
        <taxon>Metastrongylidae</taxon>
        <taxon>Angiostrongylus</taxon>
    </lineage>
</organism>
<reference evidence="1 2" key="2">
    <citation type="submission" date="2018-11" db="EMBL/GenBank/DDBJ databases">
        <authorList>
            <consortium name="Pathogen Informatics"/>
        </authorList>
    </citation>
    <scope>NUCLEOTIDE SEQUENCE [LARGE SCALE GENOMIC DNA]</scope>
    <source>
        <strain evidence="1 2">Costa Rica</strain>
    </source>
</reference>
<protein>
    <submittedName>
        <fullName evidence="3">Apple domain-containing protein</fullName>
    </submittedName>
</protein>
<gene>
    <name evidence="1" type="ORF">ACOC_LOCUS13128</name>
</gene>
<dbReference type="WBParaSite" id="ACOC_0001312701-mRNA-1">
    <property type="protein sequence ID" value="ACOC_0001312701-mRNA-1"/>
    <property type="gene ID" value="ACOC_0001312701"/>
</dbReference>
<accession>A0A0R3Q233</accession>